<gene>
    <name evidence="8" type="primary">ssuC_8</name>
    <name evidence="8" type="ORF">NCTC10911_03906</name>
</gene>
<dbReference type="SUPFAM" id="SSF161098">
    <property type="entry name" value="MetI-like"/>
    <property type="match status" value="1"/>
</dbReference>
<feature type="transmembrane region" description="Helical" evidence="7">
    <location>
        <begin position="61"/>
        <end position="86"/>
    </location>
</feature>
<dbReference type="PANTHER" id="PTHR30151">
    <property type="entry name" value="ALKANE SULFONATE ABC TRANSPORTER-RELATED, MEMBRANE SUBUNIT"/>
    <property type="match status" value="1"/>
</dbReference>
<dbReference type="Proteomes" id="UP000255014">
    <property type="component" value="Unassembled WGS sequence"/>
</dbReference>
<dbReference type="RefSeq" id="WP_003807400.1">
    <property type="nucleotide sequence ID" value="NZ_AP024746.1"/>
</dbReference>
<evidence type="ECO:0000256" key="6">
    <source>
        <dbReference type="ARBA" id="ARBA00023136"/>
    </source>
</evidence>
<dbReference type="AlphaFoldDB" id="A0A0E8DVW5"/>
<dbReference type="InterPro" id="IPR000515">
    <property type="entry name" value="MetI-like"/>
</dbReference>
<dbReference type="Pfam" id="PF00528">
    <property type="entry name" value="BPD_transp_1"/>
    <property type="match status" value="1"/>
</dbReference>
<keyword evidence="3" id="KW-1003">Cell membrane</keyword>
<protein>
    <submittedName>
        <fullName evidence="8">Aliphatic sulfonates transport permease protein ssuC</fullName>
    </submittedName>
</protein>
<reference evidence="8 9" key="1">
    <citation type="submission" date="2018-06" db="EMBL/GenBank/DDBJ databases">
        <authorList>
            <consortium name="Pathogen Informatics"/>
            <person name="Doyle S."/>
        </authorList>
    </citation>
    <scope>NUCLEOTIDE SEQUENCE [LARGE SCALE GENOMIC DNA]</scope>
    <source>
        <strain evidence="8 9">NCTC10911</strain>
    </source>
</reference>
<sequence length="257" mass="27637">MTATGRKCLHAAAGAVSLAVFLLLWEGLGRALEVRPIMLPLPSQIALELAAEWRWYADQAWYTLMTTVAGFAVAVVGGVLIAVMLVSSRWCESFLYPLIVALNSVPKVAIAPLFVIWLGTGAEPKIAIAFLIAVFAVIVDTVHGLKSVPQDVLDLGRVLKGSRRDFFFKVRLPGALPSIVTGMKVAVSLALVGAIVGEFVSSQRGLGYVIMSAQGTFDTVRVFAALTVLAVMGMALFALLVWFERKATPWRTPVEGH</sequence>
<feature type="transmembrane region" description="Helical" evidence="7">
    <location>
        <begin position="222"/>
        <end position="243"/>
    </location>
</feature>
<keyword evidence="4 7" id="KW-0812">Transmembrane</keyword>
<keyword evidence="2 7" id="KW-0813">Transport</keyword>
<evidence type="ECO:0000256" key="5">
    <source>
        <dbReference type="ARBA" id="ARBA00022989"/>
    </source>
</evidence>
<accession>A0A0E8DVW5</accession>
<evidence type="ECO:0000313" key="9">
    <source>
        <dbReference type="Proteomes" id="UP000255014"/>
    </source>
</evidence>
<feature type="transmembrane region" description="Helical" evidence="7">
    <location>
        <begin position="166"/>
        <end position="196"/>
    </location>
</feature>
<organism evidence="8 9">
    <name type="scientific">Bordetella pertussis</name>
    <dbReference type="NCBI Taxonomy" id="520"/>
    <lineage>
        <taxon>Bacteria</taxon>
        <taxon>Pseudomonadati</taxon>
        <taxon>Pseudomonadota</taxon>
        <taxon>Betaproteobacteria</taxon>
        <taxon>Burkholderiales</taxon>
        <taxon>Alcaligenaceae</taxon>
        <taxon>Bordetella</taxon>
    </lineage>
</organism>
<dbReference type="GeneID" id="69600321"/>
<feature type="transmembrane region" description="Helical" evidence="7">
    <location>
        <begin position="98"/>
        <end position="120"/>
    </location>
</feature>
<name>A0A0E8DVW5_BORPT</name>
<comment type="subcellular location">
    <subcellularLocation>
        <location evidence="1 7">Cell membrane</location>
        <topology evidence="1 7">Multi-pass membrane protein</topology>
    </subcellularLocation>
</comment>
<evidence type="ECO:0000256" key="3">
    <source>
        <dbReference type="ARBA" id="ARBA00022475"/>
    </source>
</evidence>
<dbReference type="GO" id="GO:0005886">
    <property type="term" value="C:plasma membrane"/>
    <property type="evidence" value="ECO:0007669"/>
    <property type="project" value="UniProtKB-SubCell"/>
</dbReference>
<keyword evidence="6 7" id="KW-0472">Membrane</keyword>
<dbReference type="PROSITE" id="PS50928">
    <property type="entry name" value="ABC_TM1"/>
    <property type="match status" value="1"/>
</dbReference>
<dbReference type="PANTHER" id="PTHR30151:SF20">
    <property type="entry name" value="ABC TRANSPORTER PERMEASE PROTEIN HI_0355-RELATED"/>
    <property type="match status" value="1"/>
</dbReference>
<dbReference type="GO" id="GO:0055085">
    <property type="term" value="P:transmembrane transport"/>
    <property type="evidence" value="ECO:0007669"/>
    <property type="project" value="InterPro"/>
</dbReference>
<evidence type="ECO:0000256" key="4">
    <source>
        <dbReference type="ARBA" id="ARBA00022692"/>
    </source>
</evidence>
<evidence type="ECO:0000256" key="1">
    <source>
        <dbReference type="ARBA" id="ARBA00004651"/>
    </source>
</evidence>
<dbReference type="CDD" id="cd06261">
    <property type="entry name" value="TM_PBP2"/>
    <property type="match status" value="1"/>
</dbReference>
<dbReference type="Gene3D" id="1.10.3720.10">
    <property type="entry name" value="MetI-like"/>
    <property type="match status" value="1"/>
</dbReference>
<dbReference type="OMA" id="VMDTSFY"/>
<evidence type="ECO:0000256" key="2">
    <source>
        <dbReference type="ARBA" id="ARBA00022448"/>
    </source>
</evidence>
<evidence type="ECO:0000313" key="8">
    <source>
        <dbReference type="EMBL" id="SUV66842.1"/>
    </source>
</evidence>
<dbReference type="InterPro" id="IPR035906">
    <property type="entry name" value="MetI-like_sf"/>
</dbReference>
<proteinExistence type="inferred from homology"/>
<evidence type="ECO:0000256" key="7">
    <source>
        <dbReference type="RuleBase" id="RU363032"/>
    </source>
</evidence>
<dbReference type="EMBL" id="UFTT01000002">
    <property type="protein sequence ID" value="SUV66842.1"/>
    <property type="molecule type" value="Genomic_DNA"/>
</dbReference>
<keyword evidence="5 7" id="KW-1133">Transmembrane helix</keyword>
<feature type="transmembrane region" description="Helical" evidence="7">
    <location>
        <begin position="126"/>
        <end position="145"/>
    </location>
</feature>
<comment type="similarity">
    <text evidence="7">Belongs to the binding-protein-dependent transport system permease family.</text>
</comment>